<feature type="region of interest" description="Disordered" evidence="1">
    <location>
        <begin position="51"/>
        <end position="82"/>
    </location>
</feature>
<accession>W1V7Z5</accession>
<evidence type="ECO:0000313" key="3">
    <source>
        <dbReference type="Proteomes" id="UP000018852"/>
    </source>
</evidence>
<organism evidence="2 3">
    <name type="scientific">Actinomyces urogenitalis DORA_12</name>
    <dbReference type="NCBI Taxonomy" id="1403939"/>
    <lineage>
        <taxon>Bacteria</taxon>
        <taxon>Bacillati</taxon>
        <taxon>Actinomycetota</taxon>
        <taxon>Actinomycetes</taxon>
        <taxon>Actinomycetales</taxon>
        <taxon>Actinomycetaceae</taxon>
        <taxon>Actinomyces</taxon>
    </lineage>
</organism>
<comment type="caution">
    <text evidence="2">The sequence shown here is derived from an EMBL/GenBank/DDBJ whole genome shotgun (WGS) entry which is preliminary data.</text>
</comment>
<evidence type="ECO:0000313" key="2">
    <source>
        <dbReference type="EMBL" id="ETJ02133.1"/>
    </source>
</evidence>
<gene>
    <name evidence="2" type="ORF">Q605_AUC01009G0002</name>
</gene>
<name>W1V7Z5_9ACTO</name>
<proteinExistence type="predicted"/>
<evidence type="ECO:0000256" key="1">
    <source>
        <dbReference type="SAM" id="MobiDB-lite"/>
    </source>
</evidence>
<dbReference type="AlphaFoldDB" id="W1V7Z5"/>
<sequence>MERLLNGGAVGEVRGVDKVGRVAPRLREVESLVIVRPEEVVEDHVGLRRVESGRESLEEREDTGDEATGAGEVPHRNLDALA</sequence>
<protein>
    <submittedName>
        <fullName evidence="2">Uncharacterized protein</fullName>
    </submittedName>
</protein>
<reference evidence="2 3" key="1">
    <citation type="submission" date="2013-12" db="EMBL/GenBank/DDBJ databases">
        <title>A Varibaculum cambriense genome reconstructed from a premature infant gut community with otherwise low bacterial novelty that shifts toward anaerobic metabolism during the third week of life.</title>
        <authorList>
            <person name="Brown C.T."/>
            <person name="Sharon I."/>
            <person name="Thomas B.C."/>
            <person name="Castelle C.J."/>
            <person name="Morowitz M.J."/>
            <person name="Banfield J.F."/>
        </authorList>
    </citation>
    <scope>NUCLEOTIDE SEQUENCE [LARGE SCALE GENOMIC DNA]</scope>
    <source>
        <strain evidence="3">DORA_12</strain>
    </source>
</reference>
<dbReference type="EMBL" id="AZLV01001009">
    <property type="protein sequence ID" value="ETJ02133.1"/>
    <property type="molecule type" value="Genomic_DNA"/>
</dbReference>
<feature type="compositionally biased region" description="Basic and acidic residues" evidence="1">
    <location>
        <begin position="73"/>
        <end position="82"/>
    </location>
</feature>
<dbReference type="Proteomes" id="UP000018852">
    <property type="component" value="Unassembled WGS sequence"/>
</dbReference>